<feature type="transmembrane region" description="Helical" evidence="5">
    <location>
        <begin position="17"/>
        <end position="37"/>
    </location>
</feature>
<accession>A0A194X1N7</accession>
<comment type="subcellular location">
    <subcellularLocation>
        <location evidence="1">Endomembrane system</location>
        <topology evidence="1">Multi-pass membrane protein</topology>
    </subcellularLocation>
</comment>
<sequence length="237" mass="26635">MTTPTQYTFTSSRSLRALSFSIHVTGLMFFAASFWWLPNITNPLHNGFGGSYQFLTIIALTISTITFGVGFLANLSLFADLSLGQQLFAVKNWLSICATPLEVLVTILYWTLRTIDKKLVVPPDHEVPFIPDFGFHAIPALMLTLDLMALSPPWSMKILNVVLLDLVLTFSYWSWIEYCFSVNGWYPYPLLGSLSVSQKLLLSIVSAALMTGSTMVLESVHERVDQLIWRNTDIKSN</sequence>
<evidence type="ECO:0000256" key="5">
    <source>
        <dbReference type="SAM" id="Phobius"/>
    </source>
</evidence>
<dbReference type="Proteomes" id="UP000070700">
    <property type="component" value="Unassembled WGS sequence"/>
</dbReference>
<name>A0A194X1N7_MOLSC</name>
<evidence type="ECO:0000256" key="3">
    <source>
        <dbReference type="ARBA" id="ARBA00022989"/>
    </source>
</evidence>
<keyword evidence="7" id="KW-1185">Reference proteome</keyword>
<feature type="transmembrane region" description="Helical" evidence="5">
    <location>
        <begin position="133"/>
        <end position="151"/>
    </location>
</feature>
<dbReference type="GeneID" id="28819350"/>
<dbReference type="InParanoid" id="A0A194X1N7"/>
<dbReference type="GO" id="GO:0016020">
    <property type="term" value="C:membrane"/>
    <property type="evidence" value="ECO:0007669"/>
    <property type="project" value="InterPro"/>
</dbReference>
<dbReference type="InterPro" id="IPR006838">
    <property type="entry name" value="ADTRP_AIG1"/>
</dbReference>
<evidence type="ECO:0000313" key="6">
    <source>
        <dbReference type="EMBL" id="KUJ14111.1"/>
    </source>
</evidence>
<evidence type="ECO:0000256" key="2">
    <source>
        <dbReference type="ARBA" id="ARBA00022692"/>
    </source>
</evidence>
<dbReference type="Pfam" id="PF04750">
    <property type="entry name" value="Far-17a_AIG1"/>
    <property type="match status" value="1"/>
</dbReference>
<organism evidence="6 7">
    <name type="scientific">Mollisia scopiformis</name>
    <name type="common">Conifer needle endophyte fungus</name>
    <name type="synonym">Phialocephala scopiformis</name>
    <dbReference type="NCBI Taxonomy" id="149040"/>
    <lineage>
        <taxon>Eukaryota</taxon>
        <taxon>Fungi</taxon>
        <taxon>Dikarya</taxon>
        <taxon>Ascomycota</taxon>
        <taxon>Pezizomycotina</taxon>
        <taxon>Leotiomycetes</taxon>
        <taxon>Helotiales</taxon>
        <taxon>Mollisiaceae</taxon>
        <taxon>Mollisia</taxon>
    </lineage>
</organism>
<dbReference type="KEGG" id="psco:LY89DRAFT_590926"/>
<feature type="transmembrane region" description="Helical" evidence="5">
    <location>
        <begin position="93"/>
        <end position="113"/>
    </location>
</feature>
<gene>
    <name evidence="6" type="ORF">LY89DRAFT_590926</name>
</gene>
<evidence type="ECO:0000256" key="4">
    <source>
        <dbReference type="ARBA" id="ARBA00023136"/>
    </source>
</evidence>
<feature type="transmembrane region" description="Helical" evidence="5">
    <location>
        <begin position="196"/>
        <end position="217"/>
    </location>
</feature>
<dbReference type="OrthoDB" id="1898221at2759"/>
<proteinExistence type="predicted"/>
<dbReference type="PANTHER" id="PTHR10989:SF16">
    <property type="entry name" value="AT02829P-RELATED"/>
    <property type="match status" value="1"/>
</dbReference>
<evidence type="ECO:0000313" key="7">
    <source>
        <dbReference type="Proteomes" id="UP000070700"/>
    </source>
</evidence>
<keyword evidence="4 5" id="KW-0472">Membrane</keyword>
<dbReference type="AlphaFoldDB" id="A0A194X1N7"/>
<keyword evidence="2 5" id="KW-0812">Transmembrane</keyword>
<dbReference type="GO" id="GO:0012505">
    <property type="term" value="C:endomembrane system"/>
    <property type="evidence" value="ECO:0007669"/>
    <property type="project" value="UniProtKB-SubCell"/>
</dbReference>
<evidence type="ECO:0008006" key="8">
    <source>
        <dbReference type="Google" id="ProtNLM"/>
    </source>
</evidence>
<dbReference type="RefSeq" id="XP_018068466.1">
    <property type="nucleotide sequence ID" value="XM_018209624.1"/>
</dbReference>
<dbReference type="PANTHER" id="PTHR10989">
    <property type="entry name" value="ANDROGEN-INDUCED PROTEIN 1-RELATED"/>
    <property type="match status" value="1"/>
</dbReference>
<evidence type="ECO:0000256" key="1">
    <source>
        <dbReference type="ARBA" id="ARBA00004127"/>
    </source>
</evidence>
<feature type="transmembrane region" description="Helical" evidence="5">
    <location>
        <begin position="158"/>
        <end position="176"/>
    </location>
</feature>
<reference evidence="6 7" key="1">
    <citation type="submission" date="2015-10" db="EMBL/GenBank/DDBJ databases">
        <title>Full genome of DAOMC 229536 Phialocephala scopiformis, a fungal endophyte of spruce producing the potent anti-insectan compound rugulosin.</title>
        <authorList>
            <consortium name="DOE Joint Genome Institute"/>
            <person name="Walker A.K."/>
            <person name="Frasz S.L."/>
            <person name="Seifert K.A."/>
            <person name="Miller J.D."/>
            <person name="Mondo S.J."/>
            <person name="Labutti K."/>
            <person name="Lipzen A."/>
            <person name="Dockter R."/>
            <person name="Kennedy M."/>
            <person name="Grigoriev I.V."/>
            <person name="Spatafora J.W."/>
        </authorList>
    </citation>
    <scope>NUCLEOTIDE SEQUENCE [LARGE SCALE GENOMIC DNA]</scope>
    <source>
        <strain evidence="6 7">CBS 120377</strain>
    </source>
</reference>
<protein>
    <recommendedName>
        <fullName evidence="8">FAR-17a/AIG1-like protein</fullName>
    </recommendedName>
</protein>
<feature type="transmembrane region" description="Helical" evidence="5">
    <location>
        <begin position="57"/>
        <end position="81"/>
    </location>
</feature>
<keyword evidence="3 5" id="KW-1133">Transmembrane helix</keyword>
<dbReference type="EMBL" id="KQ947421">
    <property type="protein sequence ID" value="KUJ14111.1"/>
    <property type="molecule type" value="Genomic_DNA"/>
</dbReference>